<dbReference type="EMBL" id="BMMD01000018">
    <property type="protein sequence ID" value="GGJ88517.1"/>
    <property type="molecule type" value="Genomic_DNA"/>
</dbReference>
<keyword evidence="3" id="KW-1185">Reference proteome</keyword>
<evidence type="ECO:0000313" key="3">
    <source>
        <dbReference type="Proteomes" id="UP000636956"/>
    </source>
</evidence>
<accession>A0A917PQR7</accession>
<comment type="caution">
    <text evidence="2">The sequence shown here is derived from an EMBL/GenBank/DDBJ whole genome shotgun (WGS) entry which is preliminary data.</text>
</comment>
<reference evidence="2" key="1">
    <citation type="journal article" date="2014" name="Int. J. Syst. Evol. Microbiol.">
        <title>Complete genome sequence of Corynebacterium casei LMG S-19264T (=DSM 44701T), isolated from a smear-ripened cheese.</title>
        <authorList>
            <consortium name="US DOE Joint Genome Institute (JGI-PGF)"/>
            <person name="Walter F."/>
            <person name="Albersmeier A."/>
            <person name="Kalinowski J."/>
            <person name="Ruckert C."/>
        </authorList>
    </citation>
    <scope>NUCLEOTIDE SEQUENCE</scope>
    <source>
        <strain evidence="2">CGMCC 1.8984</strain>
    </source>
</reference>
<protein>
    <submittedName>
        <fullName evidence="2">Uncharacterized protein</fullName>
    </submittedName>
</protein>
<name>A0A917PQR7_9MICO</name>
<dbReference type="AlphaFoldDB" id="A0A917PQR7"/>
<proteinExistence type="predicted"/>
<feature type="region of interest" description="Disordered" evidence="1">
    <location>
        <begin position="1"/>
        <end position="48"/>
    </location>
</feature>
<reference evidence="2" key="2">
    <citation type="submission" date="2020-09" db="EMBL/GenBank/DDBJ databases">
        <authorList>
            <person name="Sun Q."/>
            <person name="Zhou Y."/>
        </authorList>
    </citation>
    <scope>NUCLEOTIDE SEQUENCE</scope>
    <source>
        <strain evidence="2">CGMCC 1.8984</strain>
    </source>
</reference>
<feature type="compositionally biased region" description="Basic and acidic residues" evidence="1">
    <location>
        <begin position="18"/>
        <end position="27"/>
    </location>
</feature>
<evidence type="ECO:0000256" key="1">
    <source>
        <dbReference type="SAM" id="MobiDB-lite"/>
    </source>
</evidence>
<dbReference type="Proteomes" id="UP000636956">
    <property type="component" value="Unassembled WGS sequence"/>
</dbReference>
<feature type="compositionally biased region" description="Polar residues" evidence="1">
    <location>
        <begin position="36"/>
        <end position="48"/>
    </location>
</feature>
<organism evidence="2 3">
    <name type="scientific">Agromyces bauzanensis</name>
    <dbReference type="NCBI Taxonomy" id="1308924"/>
    <lineage>
        <taxon>Bacteria</taxon>
        <taxon>Bacillati</taxon>
        <taxon>Actinomycetota</taxon>
        <taxon>Actinomycetes</taxon>
        <taxon>Micrococcales</taxon>
        <taxon>Microbacteriaceae</taxon>
        <taxon>Agromyces</taxon>
    </lineage>
</organism>
<gene>
    <name evidence="2" type="ORF">GCM10011372_28900</name>
</gene>
<evidence type="ECO:0000313" key="2">
    <source>
        <dbReference type="EMBL" id="GGJ88517.1"/>
    </source>
</evidence>
<feature type="region of interest" description="Disordered" evidence="1">
    <location>
        <begin position="87"/>
        <end position="126"/>
    </location>
</feature>
<sequence>MKQGFSAVRDASSPYAGRVDDTAHPSQDDGGVPQRRSANTNHHQVGEQSWFQWSAVAREAGLDRGAVTDWAEAVADGLPTLVTAAASSHLQTGDLPATGRTPDERELGRGHRDTLLGAHGQELGSP</sequence>
<feature type="compositionally biased region" description="Basic and acidic residues" evidence="1">
    <location>
        <begin position="101"/>
        <end position="114"/>
    </location>
</feature>